<dbReference type="InterPro" id="IPR040190">
    <property type="entry name" value="MURQ/GCKR"/>
</dbReference>
<feature type="active site" description="Proton donor" evidence="3">
    <location>
        <position position="109"/>
    </location>
</feature>
<dbReference type="EC" id="4.2.1.126" evidence="3"/>
<feature type="domain" description="SIS" evidence="5">
    <location>
        <begin position="81"/>
        <end position="244"/>
    </location>
</feature>
<evidence type="ECO:0000256" key="3">
    <source>
        <dbReference type="HAMAP-Rule" id="MF_00068"/>
    </source>
</evidence>
<dbReference type="NCBIfam" id="NF003915">
    <property type="entry name" value="PRK05441.1"/>
    <property type="match status" value="1"/>
</dbReference>
<evidence type="ECO:0000256" key="4">
    <source>
        <dbReference type="SAM" id="MobiDB-lite"/>
    </source>
</evidence>
<comment type="pathway">
    <text evidence="3">Cell wall biogenesis; peptidoglycan recycling.</text>
</comment>
<name>A0ABT1P0H8_9GAMM</name>
<keyword evidence="1 3" id="KW-0456">Lyase</keyword>
<gene>
    <name evidence="3 6" type="primary">murQ</name>
    <name evidence="6" type="ORF">HXX02_09230</name>
</gene>
<dbReference type="InterPro" id="IPR005488">
    <property type="entry name" value="Etherase_MurQ"/>
</dbReference>
<dbReference type="PROSITE" id="PS51464">
    <property type="entry name" value="SIS"/>
    <property type="match status" value="1"/>
</dbReference>
<accession>A0ABT1P0H8</accession>
<dbReference type="RefSeq" id="WP_255874446.1">
    <property type="nucleotide sequence ID" value="NZ_JACASI010000025.1"/>
</dbReference>
<sequence length="327" mass="34763">MTDHRSKSIVRSGRSAIPSRSGDADRENLGVLTSESRNPDTQEIDLLPTLGILEKINNADSGVPGVVRQVLPEIAEAVDRAVEAFKAGGRLIYMGAGTSGRIGLLDAVECPPTYGVPEGMVVPLIAGGEAAVHRAQEGAEDNPALGEQDLRSIKLTSKDMVVGIAASGRTPYVTGGLRYARGLGCTTVALACNKNAAIAREADIAILPEVGPEVLTGSTRMKAGTAQKLVLNMLTTASMIRIGKSFYNLMVDVKATNQKLVDRTRRIVVEATGVSYEEADQVLARCDHNAKLAIMMLLSGLERQEAEAALHKADGFLRLALQNLQQH</sequence>
<dbReference type="NCBIfam" id="TIGR00274">
    <property type="entry name" value="N-acetylmuramic acid 6-phosphate etherase"/>
    <property type="match status" value="1"/>
</dbReference>
<evidence type="ECO:0000259" key="5">
    <source>
        <dbReference type="PROSITE" id="PS51464"/>
    </source>
</evidence>
<evidence type="ECO:0000313" key="6">
    <source>
        <dbReference type="EMBL" id="MCQ3829631.1"/>
    </source>
</evidence>
<comment type="similarity">
    <text evidence="3">Belongs to the GCKR-like family. MurNAc-6-P etherase subfamily.</text>
</comment>
<dbReference type="Gene3D" id="1.10.8.1080">
    <property type="match status" value="1"/>
</dbReference>
<dbReference type="HAMAP" id="MF_00068">
    <property type="entry name" value="MurQ"/>
    <property type="match status" value="1"/>
</dbReference>
<protein>
    <recommendedName>
        <fullName evidence="3">N-acetylmuramic acid 6-phosphate etherase</fullName>
        <shortName evidence="3">MurNAc-6-P etherase</shortName>
        <ecNumber evidence="3">4.2.1.126</ecNumber>
    </recommendedName>
    <alternativeName>
        <fullName evidence="3">N-acetylmuramic acid 6-phosphate hydrolase</fullName>
    </alternativeName>
    <alternativeName>
        <fullName evidence="3">N-acetylmuramic acid 6-phosphate lyase</fullName>
    </alternativeName>
</protein>
<dbReference type="InterPro" id="IPR005486">
    <property type="entry name" value="Glucokinase_regulatory_CS"/>
</dbReference>
<dbReference type="Gene3D" id="3.40.50.10490">
    <property type="entry name" value="Glucose-6-phosphate isomerase like protein, domain 1"/>
    <property type="match status" value="1"/>
</dbReference>
<dbReference type="PANTHER" id="PTHR10088">
    <property type="entry name" value="GLUCOKINASE REGULATORY PROTEIN"/>
    <property type="match status" value="1"/>
</dbReference>
<dbReference type="PROSITE" id="PS01272">
    <property type="entry name" value="GCKR"/>
    <property type="match status" value="1"/>
</dbReference>
<comment type="caution">
    <text evidence="6">The sequence shown here is derived from an EMBL/GenBank/DDBJ whole genome shotgun (WGS) entry which is preliminary data.</text>
</comment>
<dbReference type="EMBL" id="JACASI010000025">
    <property type="protein sequence ID" value="MCQ3829631.1"/>
    <property type="molecule type" value="Genomic_DNA"/>
</dbReference>
<dbReference type="InterPro" id="IPR046348">
    <property type="entry name" value="SIS_dom_sf"/>
</dbReference>
<comment type="miscellaneous">
    <text evidence="3">A lyase-type mechanism (elimination/hydration) is suggested for the cleavage of the lactyl ether bond of MurNAc 6-phosphate, with the formation of an alpha,beta-unsaturated aldehyde intermediate with (E)-stereochemistry, followed by the syn addition of water to give product.</text>
</comment>
<comment type="pathway">
    <text evidence="3">Amino-sugar metabolism; N-acetylmuramate degradation.</text>
</comment>
<dbReference type="NCBIfam" id="NF009222">
    <property type="entry name" value="PRK12570.1"/>
    <property type="match status" value="1"/>
</dbReference>
<evidence type="ECO:0000256" key="2">
    <source>
        <dbReference type="ARBA" id="ARBA00023277"/>
    </source>
</evidence>
<dbReference type="Proteomes" id="UP001205566">
    <property type="component" value="Unassembled WGS sequence"/>
</dbReference>
<dbReference type="PANTHER" id="PTHR10088:SF5">
    <property type="entry name" value="N-ACETYLMURAMIC ACID 6-PHOSPHATE ETHERASE"/>
    <property type="match status" value="1"/>
</dbReference>
<keyword evidence="7" id="KW-1185">Reference proteome</keyword>
<dbReference type="Pfam" id="PF22645">
    <property type="entry name" value="GKRP_SIS_N"/>
    <property type="match status" value="1"/>
</dbReference>
<evidence type="ECO:0000256" key="1">
    <source>
        <dbReference type="ARBA" id="ARBA00023239"/>
    </source>
</evidence>
<comment type="function">
    <text evidence="3">Specifically catalyzes the cleavage of the D-lactyl ether substituent of MurNAc 6-phosphate, producing GlcNAc 6-phosphate and D-lactate. Together with AnmK, is also required for the utilization of anhydro-N-acetylmuramic acid (anhMurNAc) either imported from the medium or derived from its own cell wall murein, and thus plays a role in cell wall recycling.</text>
</comment>
<comment type="pathway">
    <text evidence="3">Amino-sugar metabolism; 1,6-anhydro-N-acetylmuramate degradation.</text>
</comment>
<feature type="active site" evidence="3">
    <location>
        <position position="140"/>
    </location>
</feature>
<dbReference type="InterPro" id="IPR001347">
    <property type="entry name" value="SIS_dom"/>
</dbReference>
<dbReference type="SUPFAM" id="SSF53697">
    <property type="entry name" value="SIS domain"/>
    <property type="match status" value="1"/>
</dbReference>
<organism evidence="6 7">
    <name type="scientific">Microbulbifer elongatus</name>
    <dbReference type="NCBI Taxonomy" id="86173"/>
    <lineage>
        <taxon>Bacteria</taxon>
        <taxon>Pseudomonadati</taxon>
        <taxon>Pseudomonadota</taxon>
        <taxon>Gammaproteobacteria</taxon>
        <taxon>Cellvibrionales</taxon>
        <taxon>Microbulbiferaceae</taxon>
        <taxon>Microbulbifer</taxon>
    </lineage>
</organism>
<comment type="catalytic activity">
    <reaction evidence="3">
        <text>N-acetyl-D-muramate 6-phosphate + H2O = N-acetyl-D-glucosamine 6-phosphate + (R)-lactate</text>
        <dbReference type="Rhea" id="RHEA:26410"/>
        <dbReference type="ChEBI" id="CHEBI:15377"/>
        <dbReference type="ChEBI" id="CHEBI:16004"/>
        <dbReference type="ChEBI" id="CHEBI:57513"/>
        <dbReference type="ChEBI" id="CHEBI:58722"/>
        <dbReference type="EC" id="4.2.1.126"/>
    </reaction>
</comment>
<dbReference type="CDD" id="cd05007">
    <property type="entry name" value="SIS_Etherase"/>
    <property type="match status" value="1"/>
</dbReference>
<dbReference type="GO" id="GO:0016829">
    <property type="term" value="F:lyase activity"/>
    <property type="evidence" value="ECO:0007669"/>
    <property type="project" value="UniProtKB-KW"/>
</dbReference>
<proteinExistence type="inferred from homology"/>
<evidence type="ECO:0000313" key="7">
    <source>
        <dbReference type="Proteomes" id="UP001205566"/>
    </source>
</evidence>
<feature type="region of interest" description="Disordered" evidence="4">
    <location>
        <begin position="1"/>
        <end position="37"/>
    </location>
</feature>
<reference evidence="6" key="1">
    <citation type="thesis" date="2020" institute="Technische Universitat Dresden" country="Dresden, Germany">
        <title>The Agarolytic System of Microbulbifer elongatus PORT2, Isolated from Batu Karas, Pangandaran West Java Indonesia.</title>
        <authorList>
            <person name="Anggraeni S.R."/>
        </authorList>
    </citation>
    <scope>NUCLEOTIDE SEQUENCE</scope>
    <source>
        <strain evidence="6">PORT2</strain>
    </source>
</reference>
<comment type="subunit">
    <text evidence="3">Homodimer.</text>
</comment>
<keyword evidence="2 3" id="KW-0119">Carbohydrate metabolism</keyword>